<dbReference type="InterPro" id="IPR003423">
    <property type="entry name" value="OMP_efflux"/>
</dbReference>
<comment type="caution">
    <text evidence="9">The sequence shown here is derived from an EMBL/GenBank/DDBJ whole genome shotgun (WGS) entry which is preliminary data.</text>
</comment>
<evidence type="ECO:0000313" key="9">
    <source>
        <dbReference type="EMBL" id="GGE30905.1"/>
    </source>
</evidence>
<dbReference type="PANTHER" id="PTHR30026">
    <property type="entry name" value="OUTER MEMBRANE PROTEIN TOLC"/>
    <property type="match status" value="1"/>
</dbReference>
<comment type="similarity">
    <text evidence="2">Belongs to the outer membrane factor (OMF) (TC 1.B.17) family.</text>
</comment>
<evidence type="ECO:0000256" key="6">
    <source>
        <dbReference type="ARBA" id="ARBA00023136"/>
    </source>
</evidence>
<feature type="coiled-coil region" evidence="8">
    <location>
        <begin position="330"/>
        <end position="382"/>
    </location>
</feature>
<keyword evidence="8" id="KW-0175">Coiled coil</keyword>
<dbReference type="EMBL" id="BMGM01000003">
    <property type="protein sequence ID" value="GGE30905.1"/>
    <property type="molecule type" value="Genomic_DNA"/>
</dbReference>
<protein>
    <submittedName>
        <fullName evidence="9">Transporter</fullName>
    </submittedName>
</protein>
<dbReference type="SUPFAM" id="SSF56954">
    <property type="entry name" value="Outer membrane efflux proteins (OEP)"/>
    <property type="match status" value="1"/>
</dbReference>
<dbReference type="Proteomes" id="UP000599179">
    <property type="component" value="Unassembled WGS sequence"/>
</dbReference>
<evidence type="ECO:0000256" key="8">
    <source>
        <dbReference type="SAM" id="Coils"/>
    </source>
</evidence>
<keyword evidence="4" id="KW-1134">Transmembrane beta strand</keyword>
<evidence type="ECO:0000256" key="4">
    <source>
        <dbReference type="ARBA" id="ARBA00022452"/>
    </source>
</evidence>
<dbReference type="Gene3D" id="1.20.1600.10">
    <property type="entry name" value="Outer membrane efflux proteins (OEP)"/>
    <property type="match status" value="1"/>
</dbReference>
<keyword evidence="5" id="KW-0812">Transmembrane</keyword>
<feature type="coiled-coil region" evidence="8">
    <location>
        <begin position="200"/>
        <end position="227"/>
    </location>
</feature>
<evidence type="ECO:0000256" key="3">
    <source>
        <dbReference type="ARBA" id="ARBA00022448"/>
    </source>
</evidence>
<organism evidence="9 10">
    <name type="scientific">Psychroflexus planctonicus</name>
    <dbReference type="NCBI Taxonomy" id="1526575"/>
    <lineage>
        <taxon>Bacteria</taxon>
        <taxon>Pseudomonadati</taxon>
        <taxon>Bacteroidota</taxon>
        <taxon>Flavobacteriia</taxon>
        <taxon>Flavobacteriales</taxon>
        <taxon>Flavobacteriaceae</taxon>
        <taxon>Psychroflexus</taxon>
    </lineage>
</organism>
<evidence type="ECO:0000256" key="1">
    <source>
        <dbReference type="ARBA" id="ARBA00004442"/>
    </source>
</evidence>
<keyword evidence="7" id="KW-0998">Cell outer membrane</keyword>
<keyword evidence="10" id="KW-1185">Reference proteome</keyword>
<keyword evidence="3" id="KW-0813">Transport</keyword>
<reference evidence="10" key="1">
    <citation type="journal article" date="2019" name="Int. J. Syst. Evol. Microbiol.">
        <title>The Global Catalogue of Microorganisms (GCM) 10K type strain sequencing project: providing services to taxonomists for standard genome sequencing and annotation.</title>
        <authorList>
            <consortium name="The Broad Institute Genomics Platform"/>
            <consortium name="The Broad Institute Genome Sequencing Center for Infectious Disease"/>
            <person name="Wu L."/>
            <person name="Ma J."/>
        </authorList>
    </citation>
    <scope>NUCLEOTIDE SEQUENCE [LARGE SCALE GENOMIC DNA]</scope>
    <source>
        <strain evidence="10">CGMCC 1.12931</strain>
    </source>
</reference>
<evidence type="ECO:0000256" key="7">
    <source>
        <dbReference type="ARBA" id="ARBA00023237"/>
    </source>
</evidence>
<evidence type="ECO:0000256" key="2">
    <source>
        <dbReference type="ARBA" id="ARBA00007613"/>
    </source>
</evidence>
<proteinExistence type="inferred from homology"/>
<comment type="subcellular location">
    <subcellularLocation>
        <location evidence="1">Cell outer membrane</location>
    </subcellularLocation>
</comment>
<dbReference type="RefSeq" id="WP_188457921.1">
    <property type="nucleotide sequence ID" value="NZ_BMGM01000003.1"/>
</dbReference>
<dbReference type="PANTHER" id="PTHR30026:SF20">
    <property type="entry name" value="OUTER MEMBRANE PROTEIN TOLC"/>
    <property type="match status" value="1"/>
</dbReference>
<evidence type="ECO:0000313" key="10">
    <source>
        <dbReference type="Proteomes" id="UP000599179"/>
    </source>
</evidence>
<sequence>MKQKLNFTLVFVFFLSIGFAQQEQRISLEEFKNKIEQNNRSLLVNEQAYLQMKAEYRETNTAFLPQLSASHTAYRTDNPVMAFGTLLNQGVFSENDFAVDNLNNPSAVSNFVTTFQVEQPLINLDKLVMRSALKDRADAQLQQNAFKKDALFLQADRLYMQLQLAYKSILVVEKSKLTAEANLKSIEDFYAEGLLVKSDVLSAKVRVNEVENALTKAKNELQSISDYMYYMMNDEGSLLAPENELQVNLKLNDVTENLDARKDILAMDLSVEAYQKMKQSAGMMYLPTLNAFGNIQYFDEKLFGTGADNFFVGASLNWNLFEGGSRIAKNQKMKAQFQQAKLEAEDYKASAEVELQKAKRKLEEAENLMNRNQLSLEQAQEAFQIRKNRFDEGLERATDLLNAEVQLANQELLYNQSIFQFNLAQLQVQFLGNAN</sequence>
<accession>A0ABQ1SFP0</accession>
<dbReference type="Pfam" id="PF02321">
    <property type="entry name" value="OEP"/>
    <property type="match status" value="2"/>
</dbReference>
<name>A0ABQ1SFP0_9FLAO</name>
<dbReference type="InterPro" id="IPR051906">
    <property type="entry name" value="TolC-like"/>
</dbReference>
<gene>
    <name evidence="9" type="ORF">GCM10010832_09180</name>
</gene>
<evidence type="ECO:0000256" key="5">
    <source>
        <dbReference type="ARBA" id="ARBA00022692"/>
    </source>
</evidence>
<keyword evidence="6" id="KW-0472">Membrane</keyword>